<dbReference type="SUPFAM" id="SSF46785">
    <property type="entry name" value="Winged helix' DNA-binding domain"/>
    <property type="match status" value="2"/>
</dbReference>
<comment type="caution">
    <text evidence="5">The sequence shown here is derived from an EMBL/GenBank/DDBJ whole genome shotgun (WGS) entry which is preliminary data.</text>
</comment>
<dbReference type="Gene3D" id="1.10.10.10">
    <property type="entry name" value="Winged helix-like DNA-binding domain superfamily/Winged helix DNA-binding domain"/>
    <property type="match status" value="2"/>
</dbReference>
<dbReference type="GO" id="GO:0043200">
    <property type="term" value="P:response to amino acid"/>
    <property type="evidence" value="ECO:0007669"/>
    <property type="project" value="TreeGrafter"/>
</dbReference>
<evidence type="ECO:0000256" key="2">
    <source>
        <dbReference type="ARBA" id="ARBA00023125"/>
    </source>
</evidence>
<evidence type="ECO:0000256" key="3">
    <source>
        <dbReference type="ARBA" id="ARBA00023163"/>
    </source>
</evidence>
<dbReference type="InterPro" id="IPR000485">
    <property type="entry name" value="AsnC-type_HTH_dom"/>
</dbReference>
<dbReference type="SMART" id="SM00344">
    <property type="entry name" value="HTH_ASNC"/>
    <property type="match status" value="2"/>
</dbReference>
<organism evidence="5 6">
    <name type="scientific">Leucobacter ruminantium</name>
    <dbReference type="NCBI Taxonomy" id="1289170"/>
    <lineage>
        <taxon>Bacteria</taxon>
        <taxon>Bacillati</taxon>
        <taxon>Actinomycetota</taxon>
        <taxon>Actinomycetes</taxon>
        <taxon>Micrococcales</taxon>
        <taxon>Microbacteriaceae</taxon>
        <taxon>Leucobacter</taxon>
    </lineage>
</organism>
<dbReference type="GO" id="GO:0043565">
    <property type="term" value="F:sequence-specific DNA binding"/>
    <property type="evidence" value="ECO:0007669"/>
    <property type="project" value="InterPro"/>
</dbReference>
<keyword evidence="6" id="KW-1185">Reference proteome</keyword>
<dbReference type="InterPro" id="IPR019887">
    <property type="entry name" value="Tscrpt_reg_AsnC/Lrp_C"/>
</dbReference>
<evidence type="ECO:0000313" key="5">
    <source>
        <dbReference type="EMBL" id="MBO1806512.1"/>
    </source>
</evidence>
<dbReference type="Proteomes" id="UP000664398">
    <property type="component" value="Unassembled WGS sequence"/>
</dbReference>
<dbReference type="InterPro" id="IPR019888">
    <property type="entry name" value="Tscrpt_reg_AsnC-like"/>
</dbReference>
<name>A0A939RXT9_9MICO</name>
<dbReference type="RefSeq" id="WP_208046966.1">
    <property type="nucleotide sequence ID" value="NZ_JAGDYL010000038.1"/>
</dbReference>
<keyword evidence="2" id="KW-0238">DNA-binding</keyword>
<dbReference type="PRINTS" id="PR00033">
    <property type="entry name" value="HTHASNC"/>
</dbReference>
<dbReference type="InterPro" id="IPR011008">
    <property type="entry name" value="Dimeric_a/b-barrel"/>
</dbReference>
<protein>
    <submittedName>
        <fullName evidence="5">Lrp/AsnC family transcriptional regulator</fullName>
    </submittedName>
</protein>
<dbReference type="GO" id="GO:0005829">
    <property type="term" value="C:cytosol"/>
    <property type="evidence" value="ECO:0007669"/>
    <property type="project" value="TreeGrafter"/>
</dbReference>
<dbReference type="InterPro" id="IPR036390">
    <property type="entry name" value="WH_DNA-bd_sf"/>
</dbReference>
<reference evidence="5" key="1">
    <citation type="submission" date="2021-03" db="EMBL/GenBank/DDBJ databases">
        <title>Leucobacter chromiisoli sp. nov., isolated from chromium-containing soil of chemical plant.</title>
        <authorList>
            <person name="Xu Z."/>
        </authorList>
    </citation>
    <scope>NUCLEOTIDE SEQUENCE</scope>
    <source>
        <strain evidence="5">A2</strain>
    </source>
</reference>
<dbReference type="PROSITE" id="PS50956">
    <property type="entry name" value="HTH_ASNC_2"/>
    <property type="match status" value="1"/>
</dbReference>
<accession>A0A939RXT9</accession>
<dbReference type="InterPro" id="IPR036388">
    <property type="entry name" value="WH-like_DNA-bd_sf"/>
</dbReference>
<dbReference type="Pfam" id="PF01037">
    <property type="entry name" value="AsnC_trans_reg"/>
    <property type="match status" value="2"/>
</dbReference>
<proteinExistence type="predicted"/>
<feature type="domain" description="HTH asnC-type" evidence="4">
    <location>
        <begin position="152"/>
        <end position="197"/>
    </location>
</feature>
<dbReference type="SUPFAM" id="SSF54909">
    <property type="entry name" value="Dimeric alpha+beta barrel"/>
    <property type="match status" value="2"/>
</dbReference>
<sequence length="308" mass="33971">MNAFDEDLIRALQRDGRAQFSEIARILGVHRSVVAQRVHELLETEELRVIAAVHPRLLGFPVQAHLALRLAGPTDPVFERLVALDSAVYVSEITGPWQAVVELWVPSHDALARAMERVRAIPGVVEVQLSIYDRVVRTMFLGEEPDPGELELDDLDIALMAELQSDGRLTFGELARRTGRSASACRARVLRLLDSRVMQVGGVRQRQRSTGAVLFGVGIALAEGADAAPAGEVEQAVLDIPGVEFLARTIGRHPLIATVAARSLAEYTGIVRDLRAHPGVAAAETWVHASVWLERYDWNLERLRARRD</sequence>
<dbReference type="PANTHER" id="PTHR30154">
    <property type="entry name" value="LEUCINE-RESPONSIVE REGULATORY PROTEIN"/>
    <property type="match status" value="1"/>
</dbReference>
<dbReference type="PANTHER" id="PTHR30154:SF34">
    <property type="entry name" value="TRANSCRIPTIONAL REGULATOR AZLB"/>
    <property type="match status" value="1"/>
</dbReference>
<evidence type="ECO:0000313" key="6">
    <source>
        <dbReference type="Proteomes" id="UP000664398"/>
    </source>
</evidence>
<evidence type="ECO:0000259" key="4">
    <source>
        <dbReference type="PROSITE" id="PS50956"/>
    </source>
</evidence>
<gene>
    <name evidence="5" type="ORF">J4H91_14495</name>
</gene>
<dbReference type="Pfam" id="PF13404">
    <property type="entry name" value="HTH_AsnC-type"/>
    <property type="match status" value="2"/>
</dbReference>
<dbReference type="AlphaFoldDB" id="A0A939RXT9"/>
<keyword evidence="3" id="KW-0804">Transcription</keyword>
<dbReference type="Gene3D" id="3.30.70.920">
    <property type="match status" value="2"/>
</dbReference>
<keyword evidence="1" id="KW-0805">Transcription regulation</keyword>
<dbReference type="EMBL" id="JAGDYL010000038">
    <property type="protein sequence ID" value="MBO1806512.1"/>
    <property type="molecule type" value="Genomic_DNA"/>
</dbReference>
<evidence type="ECO:0000256" key="1">
    <source>
        <dbReference type="ARBA" id="ARBA00023015"/>
    </source>
</evidence>